<dbReference type="AlphaFoldDB" id="A0AAD4HNV9"/>
<gene>
    <name evidence="1" type="ORF">F5891DRAFT_946828</name>
</gene>
<feature type="non-terminal residue" evidence="1">
    <location>
        <position position="1"/>
    </location>
</feature>
<dbReference type="EMBL" id="JABBWK010000012">
    <property type="protein sequence ID" value="KAG1903538.1"/>
    <property type="molecule type" value="Genomic_DNA"/>
</dbReference>
<dbReference type="GeneID" id="64668998"/>
<organism evidence="1 2">
    <name type="scientific">Suillus fuscotomentosus</name>
    <dbReference type="NCBI Taxonomy" id="1912939"/>
    <lineage>
        <taxon>Eukaryota</taxon>
        <taxon>Fungi</taxon>
        <taxon>Dikarya</taxon>
        <taxon>Basidiomycota</taxon>
        <taxon>Agaricomycotina</taxon>
        <taxon>Agaricomycetes</taxon>
        <taxon>Agaricomycetidae</taxon>
        <taxon>Boletales</taxon>
        <taxon>Suillineae</taxon>
        <taxon>Suillaceae</taxon>
        <taxon>Suillus</taxon>
    </lineage>
</organism>
<dbReference type="Proteomes" id="UP001195769">
    <property type="component" value="Unassembled WGS sequence"/>
</dbReference>
<proteinExistence type="predicted"/>
<keyword evidence="2" id="KW-1185">Reference proteome</keyword>
<reference evidence="1" key="1">
    <citation type="journal article" date="2020" name="New Phytol.">
        <title>Comparative genomics reveals dynamic genome evolution in host specialist ectomycorrhizal fungi.</title>
        <authorList>
            <person name="Lofgren L.A."/>
            <person name="Nguyen N.H."/>
            <person name="Vilgalys R."/>
            <person name="Ruytinx J."/>
            <person name="Liao H.L."/>
            <person name="Branco S."/>
            <person name="Kuo A."/>
            <person name="LaButti K."/>
            <person name="Lipzen A."/>
            <person name="Andreopoulos W."/>
            <person name="Pangilinan J."/>
            <person name="Riley R."/>
            <person name="Hundley H."/>
            <person name="Na H."/>
            <person name="Barry K."/>
            <person name="Grigoriev I.V."/>
            <person name="Stajich J.E."/>
            <person name="Kennedy P.G."/>
        </authorList>
    </citation>
    <scope>NUCLEOTIDE SEQUENCE</scope>
    <source>
        <strain evidence="1">FC203</strain>
    </source>
</reference>
<name>A0AAD4HNV9_9AGAM</name>
<dbReference type="RefSeq" id="XP_041229113.1">
    <property type="nucleotide sequence ID" value="XM_041374700.1"/>
</dbReference>
<evidence type="ECO:0000313" key="2">
    <source>
        <dbReference type="Proteomes" id="UP001195769"/>
    </source>
</evidence>
<sequence length="126" mass="14532">DCAFINIDDEQDGMLSMDVVRIFCFLSFTFTNGHTYPCALVQWFRWITEEQDELTGMWMVVPSLNEDSSRDLSIIHIDSIICGAHLLPIFSTQIVPLGLQFHDSLDAYRGFYVNHFIDHHAFELVS</sequence>
<protein>
    <submittedName>
        <fullName evidence="1">Uncharacterized protein</fullName>
    </submittedName>
</protein>
<accession>A0AAD4HNV9</accession>
<comment type="caution">
    <text evidence="1">The sequence shown here is derived from an EMBL/GenBank/DDBJ whole genome shotgun (WGS) entry which is preliminary data.</text>
</comment>
<evidence type="ECO:0000313" key="1">
    <source>
        <dbReference type="EMBL" id="KAG1903538.1"/>
    </source>
</evidence>